<dbReference type="InterPro" id="IPR020829">
    <property type="entry name" value="GlycerAld_3-P_DH_cat"/>
</dbReference>
<name>A0ABV0EGF4_9BURK</name>
<dbReference type="InterPro" id="IPR020828">
    <property type="entry name" value="GlycerAld_3-P_DH_NAD(P)-bd"/>
</dbReference>
<comment type="similarity">
    <text evidence="2 7">Belongs to the glyceraldehyde-3-phosphate dehydrogenase family.</text>
</comment>
<dbReference type="PROSITE" id="PS00071">
    <property type="entry name" value="GAPDH"/>
    <property type="match status" value="1"/>
</dbReference>
<dbReference type="EMBL" id="JBAJEX010000010">
    <property type="protein sequence ID" value="MEO1767745.1"/>
    <property type="molecule type" value="Genomic_DNA"/>
</dbReference>
<dbReference type="InterPro" id="IPR036291">
    <property type="entry name" value="NAD(P)-bd_dom_sf"/>
</dbReference>
<accession>A0ABV0EGF4</accession>
<comment type="function">
    <text evidence="1">Catalyzes the oxidative phosphorylation of glyceraldehyde 3-phosphate (G3P) to 1,3-bisphosphoglycerate (BPG) using the cofactor NAD. The first reaction step involves the formation of a hemiacetal intermediate between G3P and a cysteine residue, and this hemiacetal intermediate is then oxidized to a thioester, with concomitant reduction of NAD to NADH. The reduced NADH is then exchanged with the second NAD, and the thioester is attacked by a nucleophilic inorganic phosphate to produce BPG.</text>
</comment>
<proteinExistence type="inferred from homology"/>
<evidence type="ECO:0000256" key="2">
    <source>
        <dbReference type="ARBA" id="ARBA00007406"/>
    </source>
</evidence>
<evidence type="ECO:0000256" key="8">
    <source>
        <dbReference type="RuleBase" id="RU361160"/>
    </source>
</evidence>
<evidence type="ECO:0000256" key="3">
    <source>
        <dbReference type="ARBA" id="ARBA00011881"/>
    </source>
</evidence>
<evidence type="ECO:0000256" key="1">
    <source>
        <dbReference type="ARBA" id="ARBA00003501"/>
    </source>
</evidence>
<dbReference type="PIRSF" id="PIRSF000149">
    <property type="entry name" value="GAP_DH"/>
    <property type="match status" value="1"/>
</dbReference>
<dbReference type="Proteomes" id="UP001482231">
    <property type="component" value="Unassembled WGS sequence"/>
</dbReference>
<evidence type="ECO:0000256" key="4">
    <source>
        <dbReference type="ARBA" id="ARBA00023002"/>
    </source>
</evidence>
<evidence type="ECO:0000313" key="11">
    <source>
        <dbReference type="Proteomes" id="UP001482231"/>
    </source>
</evidence>
<feature type="domain" description="Glyceraldehyde 3-phosphate dehydrogenase NAD(P) binding" evidence="9">
    <location>
        <begin position="3"/>
        <end position="151"/>
    </location>
</feature>
<keyword evidence="11" id="KW-1185">Reference proteome</keyword>
<keyword evidence="4 8" id="KW-0560">Oxidoreductase</keyword>
<evidence type="ECO:0000256" key="7">
    <source>
        <dbReference type="RuleBase" id="RU000397"/>
    </source>
</evidence>
<dbReference type="SUPFAM" id="SSF55347">
    <property type="entry name" value="Glyceraldehyde-3-phosphate dehydrogenase-like, C-terminal domain"/>
    <property type="match status" value="1"/>
</dbReference>
<dbReference type="EC" id="1.2.1.-" evidence="8"/>
<keyword evidence="5" id="KW-0520">NAD</keyword>
<gene>
    <name evidence="10" type="primary">gap</name>
    <name evidence="10" type="ORF">V6E02_11030</name>
</gene>
<reference evidence="10 11" key="1">
    <citation type="submission" date="2024-02" db="EMBL/GenBank/DDBJ databases">
        <title>New thermophilic sulfur-oxidizing bacteria from a hot springs of the Uzon caldera (Kamchatka, Russia).</title>
        <authorList>
            <person name="Dukat A.M."/>
            <person name="Elcheninov A.G."/>
            <person name="Frolov E.N."/>
        </authorList>
    </citation>
    <scope>NUCLEOTIDE SEQUENCE [LARGE SCALE GENOMIC DNA]</scope>
    <source>
        <strain evidence="10 11">AK1</strain>
    </source>
</reference>
<dbReference type="InterPro" id="IPR020831">
    <property type="entry name" value="GlycerAld/Erythrose_P_DH"/>
</dbReference>
<dbReference type="Gene3D" id="3.30.360.10">
    <property type="entry name" value="Dihydrodipicolinate Reductase, domain 2"/>
    <property type="match status" value="1"/>
</dbReference>
<dbReference type="SMART" id="SM00846">
    <property type="entry name" value="Gp_dh_N"/>
    <property type="match status" value="1"/>
</dbReference>
<dbReference type="PANTHER" id="PTHR10836:SF76">
    <property type="entry name" value="GLYCERALDEHYDE-3-PHOSPHATE DEHYDROGENASE-RELATED"/>
    <property type="match status" value="1"/>
</dbReference>
<dbReference type="SUPFAM" id="SSF51735">
    <property type="entry name" value="NAD(P)-binding Rossmann-fold domains"/>
    <property type="match status" value="1"/>
</dbReference>
<dbReference type="PRINTS" id="PR00078">
    <property type="entry name" value="G3PDHDRGNASE"/>
</dbReference>
<protein>
    <recommendedName>
        <fullName evidence="8">Glyceraldehyde-3-phosphate dehydrogenase</fullName>
        <ecNumber evidence="8">1.2.1.-</ecNumber>
    </recommendedName>
</protein>
<dbReference type="Pfam" id="PF02800">
    <property type="entry name" value="Gp_dh_C"/>
    <property type="match status" value="1"/>
</dbReference>
<dbReference type="RefSeq" id="WP_347308856.1">
    <property type="nucleotide sequence ID" value="NZ_JBAJEX010000010.1"/>
</dbReference>
<evidence type="ECO:0000256" key="5">
    <source>
        <dbReference type="ARBA" id="ARBA00023027"/>
    </source>
</evidence>
<dbReference type="InterPro" id="IPR020830">
    <property type="entry name" value="GlycerAld_3-P_DH_AS"/>
</dbReference>
<organism evidence="10 11">
    <name type="scientific">Thiobacter aerophilum</name>
    <dbReference type="NCBI Taxonomy" id="3121275"/>
    <lineage>
        <taxon>Bacteria</taxon>
        <taxon>Pseudomonadati</taxon>
        <taxon>Pseudomonadota</taxon>
        <taxon>Betaproteobacteria</taxon>
        <taxon>Burkholderiales</taxon>
        <taxon>Thiobacteraceae</taxon>
        <taxon>Thiobacter</taxon>
    </lineage>
</organism>
<dbReference type="InterPro" id="IPR006424">
    <property type="entry name" value="Glyceraldehyde-3-P_DH_1"/>
</dbReference>
<dbReference type="PANTHER" id="PTHR10836">
    <property type="entry name" value="GLYCERALDEHYDE 3-PHOSPHATE DEHYDROGENASE"/>
    <property type="match status" value="1"/>
</dbReference>
<comment type="caution">
    <text evidence="10">The sequence shown here is derived from an EMBL/GenBank/DDBJ whole genome shotgun (WGS) entry which is preliminary data.</text>
</comment>
<dbReference type="CDD" id="cd05214">
    <property type="entry name" value="GAPDH_I_N"/>
    <property type="match status" value="1"/>
</dbReference>
<comment type="subunit">
    <text evidence="3">Homotetramer.</text>
</comment>
<comment type="catalytic activity">
    <reaction evidence="6">
        <text>D-glyceraldehyde 3-phosphate + phosphate + NAD(+) = (2R)-3-phospho-glyceroyl phosphate + NADH + H(+)</text>
        <dbReference type="Rhea" id="RHEA:10300"/>
        <dbReference type="ChEBI" id="CHEBI:15378"/>
        <dbReference type="ChEBI" id="CHEBI:43474"/>
        <dbReference type="ChEBI" id="CHEBI:57540"/>
        <dbReference type="ChEBI" id="CHEBI:57604"/>
        <dbReference type="ChEBI" id="CHEBI:57945"/>
        <dbReference type="ChEBI" id="CHEBI:59776"/>
        <dbReference type="EC" id="1.2.1.12"/>
    </reaction>
</comment>
<dbReference type="NCBIfam" id="TIGR01534">
    <property type="entry name" value="GAPDH-I"/>
    <property type="match status" value="1"/>
</dbReference>
<dbReference type="Pfam" id="PF00044">
    <property type="entry name" value="Gp_dh_N"/>
    <property type="match status" value="1"/>
</dbReference>
<dbReference type="Gene3D" id="3.40.50.720">
    <property type="entry name" value="NAD(P)-binding Rossmann-like Domain"/>
    <property type="match status" value="1"/>
</dbReference>
<dbReference type="CDD" id="cd18126">
    <property type="entry name" value="GAPDH_I_C"/>
    <property type="match status" value="1"/>
</dbReference>
<evidence type="ECO:0000259" key="9">
    <source>
        <dbReference type="SMART" id="SM00846"/>
    </source>
</evidence>
<evidence type="ECO:0000313" key="10">
    <source>
        <dbReference type="EMBL" id="MEO1767745.1"/>
    </source>
</evidence>
<sequence>MAIKVGINGFGRIGRMAFRAIAKEFPNLEVVAINDLLEPDYLAYMLRYDSVHGRFNGDIKVDGNYLVVNGKKIRLTAEKDPANLKWNEAGADLVLECTGFFLDEESCQAHLKAGAKKVIMSAPSKDKTPMFVYGVNHNSYAGQAIVSAASCTTNCLAPVAKVLHDNWGIKRGLMSTVHAATATQKTVDGPSKKDWRGGRGILENIIPSSTGAAKAVGKVLPELNGKLTGMAFRVPTSDVSVVDLTVELEKPAKYEDICAAMKKASQEGDISRTLGYTDEKVVSTDFRGCSYSSIFDAEAGIALDDTFVKVVAWYDNEYGYTCNMLRFAEHIAK</sequence>
<evidence type="ECO:0000256" key="6">
    <source>
        <dbReference type="ARBA" id="ARBA00047698"/>
    </source>
</evidence>